<feature type="compositionally biased region" description="Acidic residues" evidence="1">
    <location>
        <begin position="213"/>
        <end position="226"/>
    </location>
</feature>
<proteinExistence type="predicted"/>
<accession>A0A077YXE8</accession>
<feature type="compositionally biased region" description="Basic residues" evidence="1">
    <location>
        <begin position="137"/>
        <end position="147"/>
    </location>
</feature>
<protein>
    <submittedName>
        <fullName evidence="2">Uncharacterized protein</fullName>
    </submittedName>
</protein>
<feature type="region of interest" description="Disordered" evidence="1">
    <location>
        <begin position="167"/>
        <end position="289"/>
    </location>
</feature>
<name>A0A077YXE8_TRITR</name>
<evidence type="ECO:0000256" key="1">
    <source>
        <dbReference type="SAM" id="MobiDB-lite"/>
    </source>
</evidence>
<organism evidence="2 3">
    <name type="scientific">Trichuris trichiura</name>
    <name type="common">Whipworm</name>
    <name type="synonym">Trichocephalus trichiurus</name>
    <dbReference type="NCBI Taxonomy" id="36087"/>
    <lineage>
        <taxon>Eukaryota</taxon>
        <taxon>Metazoa</taxon>
        <taxon>Ecdysozoa</taxon>
        <taxon>Nematoda</taxon>
        <taxon>Enoplea</taxon>
        <taxon>Dorylaimia</taxon>
        <taxon>Trichinellida</taxon>
        <taxon>Trichuridae</taxon>
        <taxon>Trichuris</taxon>
    </lineage>
</organism>
<dbReference type="EMBL" id="HG805823">
    <property type="protein sequence ID" value="CDW52449.1"/>
    <property type="molecule type" value="Genomic_DNA"/>
</dbReference>
<evidence type="ECO:0000313" key="3">
    <source>
        <dbReference type="Proteomes" id="UP000030665"/>
    </source>
</evidence>
<feature type="region of interest" description="Disordered" evidence="1">
    <location>
        <begin position="128"/>
        <end position="150"/>
    </location>
</feature>
<dbReference type="Proteomes" id="UP000030665">
    <property type="component" value="Unassembled WGS sequence"/>
</dbReference>
<keyword evidence="3" id="KW-1185">Reference proteome</keyword>
<feature type="compositionally biased region" description="Basic and acidic residues" evidence="1">
    <location>
        <begin position="259"/>
        <end position="272"/>
    </location>
</feature>
<feature type="compositionally biased region" description="Basic and acidic residues" evidence="1">
    <location>
        <begin position="186"/>
        <end position="198"/>
    </location>
</feature>
<sequence>MNKEPTSVDKALEELRQFPIDEVRKEPLSANLRNAISQILRDHCEDFDLSTPFGPYGVRGEGIHRIDDAIFIREQLPAEIAANELNKKRLILVDDNRPAVLQLLRSIKHVQGPPIINDLDQLQTEVAKAPEGEVQRRKSSKAAKKVSKTGAESLGVPKDVITAPLSERSPSFIDRRTSKRSSKRLSVPEKKAAAEKNAKNLSTKTAKRISKQEDEDDDDTESENDSENSATSAAPSVPPSNAPKMGQGVDSGKVIKKATRSESGEKGAEAQKKGHTAKKKKKEKAKKSK</sequence>
<reference evidence="2" key="1">
    <citation type="submission" date="2014-01" db="EMBL/GenBank/DDBJ databases">
        <authorList>
            <person name="Aslett M."/>
        </authorList>
    </citation>
    <scope>NUCLEOTIDE SEQUENCE</scope>
</reference>
<gene>
    <name evidence="2" type="ORF">TTRE_0000071001</name>
</gene>
<feature type="compositionally biased region" description="Basic residues" evidence="1">
    <location>
        <begin position="273"/>
        <end position="289"/>
    </location>
</feature>
<evidence type="ECO:0000313" key="2">
    <source>
        <dbReference type="EMBL" id="CDW52449.1"/>
    </source>
</evidence>
<dbReference type="AlphaFoldDB" id="A0A077YXE8"/>
<reference evidence="2" key="2">
    <citation type="submission" date="2014-03" db="EMBL/GenBank/DDBJ databases">
        <title>The whipworm genome and dual-species transcriptomics of an intimate host-pathogen interaction.</title>
        <authorList>
            <person name="Foth B.J."/>
            <person name="Tsai I.J."/>
            <person name="Reid A.J."/>
            <person name="Bancroft A.J."/>
            <person name="Nichol S."/>
            <person name="Tracey A."/>
            <person name="Holroyd N."/>
            <person name="Cotton J.A."/>
            <person name="Stanley E.J."/>
            <person name="Zarowiecki M."/>
            <person name="Liu J.Z."/>
            <person name="Huckvale T."/>
            <person name="Cooper P.J."/>
            <person name="Grencis R.K."/>
            <person name="Berriman M."/>
        </authorList>
    </citation>
    <scope>NUCLEOTIDE SEQUENCE [LARGE SCALE GENOMIC DNA]</scope>
</reference>